<keyword evidence="2" id="KW-1185">Reference proteome</keyword>
<comment type="caution">
    <text evidence="1">The sequence shown here is derived from an EMBL/GenBank/DDBJ whole genome shotgun (WGS) entry which is preliminary data.</text>
</comment>
<gene>
    <name evidence="1" type="ORF">Ddye_024895</name>
</gene>
<dbReference type="EMBL" id="JANJYI010000007">
    <property type="protein sequence ID" value="KAK2643132.1"/>
    <property type="molecule type" value="Genomic_DNA"/>
</dbReference>
<evidence type="ECO:0000313" key="2">
    <source>
        <dbReference type="Proteomes" id="UP001280121"/>
    </source>
</evidence>
<reference evidence="1" key="1">
    <citation type="journal article" date="2023" name="Plant J.">
        <title>Genome sequences and population genomics provide insights into the demographic history, inbreeding, and mutation load of two 'living fossil' tree species of Dipteronia.</title>
        <authorList>
            <person name="Feng Y."/>
            <person name="Comes H.P."/>
            <person name="Chen J."/>
            <person name="Zhu S."/>
            <person name="Lu R."/>
            <person name="Zhang X."/>
            <person name="Li P."/>
            <person name="Qiu J."/>
            <person name="Olsen K.M."/>
            <person name="Qiu Y."/>
        </authorList>
    </citation>
    <scope>NUCLEOTIDE SEQUENCE</scope>
    <source>
        <strain evidence="1">KIB01</strain>
    </source>
</reference>
<dbReference type="PANTHER" id="PTHR48045">
    <property type="entry name" value="UDP-GLYCOSYLTRANSFERASE 72B1"/>
    <property type="match status" value="1"/>
</dbReference>
<dbReference type="AlphaFoldDB" id="A0AAD9TVW1"/>
<organism evidence="1 2">
    <name type="scientific">Dipteronia dyeriana</name>
    <dbReference type="NCBI Taxonomy" id="168575"/>
    <lineage>
        <taxon>Eukaryota</taxon>
        <taxon>Viridiplantae</taxon>
        <taxon>Streptophyta</taxon>
        <taxon>Embryophyta</taxon>
        <taxon>Tracheophyta</taxon>
        <taxon>Spermatophyta</taxon>
        <taxon>Magnoliopsida</taxon>
        <taxon>eudicotyledons</taxon>
        <taxon>Gunneridae</taxon>
        <taxon>Pentapetalae</taxon>
        <taxon>rosids</taxon>
        <taxon>malvids</taxon>
        <taxon>Sapindales</taxon>
        <taxon>Sapindaceae</taxon>
        <taxon>Hippocastanoideae</taxon>
        <taxon>Acereae</taxon>
        <taxon>Dipteronia</taxon>
    </lineage>
</organism>
<dbReference type="SUPFAM" id="SSF53756">
    <property type="entry name" value="UDP-Glycosyltransferase/glycogen phosphorylase"/>
    <property type="match status" value="1"/>
</dbReference>
<dbReference type="Proteomes" id="UP001280121">
    <property type="component" value="Unassembled WGS sequence"/>
</dbReference>
<dbReference type="Gene3D" id="3.40.50.2000">
    <property type="entry name" value="Glycogen Phosphorylase B"/>
    <property type="match status" value="2"/>
</dbReference>
<accession>A0AAD9TVW1</accession>
<protein>
    <submittedName>
        <fullName evidence="1">Uncharacterized protein</fullName>
    </submittedName>
</protein>
<evidence type="ECO:0000313" key="1">
    <source>
        <dbReference type="EMBL" id="KAK2643132.1"/>
    </source>
</evidence>
<name>A0AAD9TVW1_9ROSI</name>
<dbReference type="PANTHER" id="PTHR48045:SF22">
    <property type="entry name" value="UDP-GLUCURONOSYL_UDP-GLUCOSYLTRANSFERASE"/>
    <property type="match status" value="1"/>
</dbReference>
<sequence length="141" mass="15577">MGTSDCGLHSRTSSNKIRKFSHNFYETSKQNLHRSLECVGEVSKAQYLLFTSVYELEAQVNNSLQVEFPFPVRSIGPTVPYFQVLNQSASTASTATSLNSPNYYLKWLDSQPAGSVLYFSLGSFLSVSSTQMDEIVAGGEK</sequence>
<proteinExistence type="predicted"/>